<reference evidence="1" key="2">
    <citation type="journal article" date="2015" name="Fish Shellfish Immunol.">
        <title>Early steps in the European eel (Anguilla anguilla)-Vibrio vulnificus interaction in the gills: Role of the RtxA13 toxin.</title>
        <authorList>
            <person name="Callol A."/>
            <person name="Pajuelo D."/>
            <person name="Ebbesson L."/>
            <person name="Teles M."/>
            <person name="MacKenzie S."/>
            <person name="Amaro C."/>
        </authorList>
    </citation>
    <scope>NUCLEOTIDE SEQUENCE</scope>
</reference>
<name>A0A0E9Q7P9_ANGAN</name>
<accession>A0A0E9Q7P9</accession>
<evidence type="ECO:0000313" key="1">
    <source>
        <dbReference type="EMBL" id="JAH12901.1"/>
    </source>
</evidence>
<dbReference type="AlphaFoldDB" id="A0A0E9Q7P9"/>
<proteinExistence type="predicted"/>
<dbReference type="EMBL" id="GBXM01095676">
    <property type="protein sequence ID" value="JAH12901.1"/>
    <property type="molecule type" value="Transcribed_RNA"/>
</dbReference>
<sequence>MYGFVIARSLSLYKRRLHVLVTSIREQPIRAHCWEIS</sequence>
<reference evidence="1" key="1">
    <citation type="submission" date="2014-11" db="EMBL/GenBank/DDBJ databases">
        <authorList>
            <person name="Amaro Gonzalez C."/>
        </authorList>
    </citation>
    <scope>NUCLEOTIDE SEQUENCE</scope>
</reference>
<organism evidence="1">
    <name type="scientific">Anguilla anguilla</name>
    <name type="common">European freshwater eel</name>
    <name type="synonym">Muraena anguilla</name>
    <dbReference type="NCBI Taxonomy" id="7936"/>
    <lineage>
        <taxon>Eukaryota</taxon>
        <taxon>Metazoa</taxon>
        <taxon>Chordata</taxon>
        <taxon>Craniata</taxon>
        <taxon>Vertebrata</taxon>
        <taxon>Euteleostomi</taxon>
        <taxon>Actinopterygii</taxon>
        <taxon>Neopterygii</taxon>
        <taxon>Teleostei</taxon>
        <taxon>Anguilliformes</taxon>
        <taxon>Anguillidae</taxon>
        <taxon>Anguilla</taxon>
    </lineage>
</organism>
<protein>
    <submittedName>
        <fullName evidence="1">Uncharacterized protein</fullName>
    </submittedName>
</protein>